<sequence length="71" mass="8110">MLVDRGELWFRVLATRYVVERGCLRAGGRSVSSWWREIVRIRDGVDRLSARVVWGVCCEEGGGWDGDLLLD</sequence>
<keyword evidence="2" id="KW-1185">Reference proteome</keyword>
<evidence type="ECO:0000313" key="1">
    <source>
        <dbReference type="EMBL" id="MCI37525.1"/>
    </source>
</evidence>
<proteinExistence type="predicted"/>
<dbReference type="Proteomes" id="UP000265520">
    <property type="component" value="Unassembled WGS sequence"/>
</dbReference>
<accession>A0A392RPN9</accession>
<evidence type="ECO:0008006" key="3">
    <source>
        <dbReference type="Google" id="ProtNLM"/>
    </source>
</evidence>
<reference evidence="1 2" key="1">
    <citation type="journal article" date="2018" name="Front. Plant Sci.">
        <title>Red Clover (Trifolium pratense) and Zigzag Clover (T. medium) - A Picture of Genomic Similarities and Differences.</title>
        <authorList>
            <person name="Dluhosova J."/>
            <person name="Istvanek J."/>
            <person name="Nedelnik J."/>
            <person name="Repkova J."/>
        </authorList>
    </citation>
    <scope>NUCLEOTIDE SEQUENCE [LARGE SCALE GENOMIC DNA]</scope>
    <source>
        <strain evidence="2">cv. 10/8</strain>
        <tissue evidence="1">Leaf</tissue>
    </source>
</reference>
<dbReference type="EMBL" id="LXQA010245512">
    <property type="protein sequence ID" value="MCI37525.1"/>
    <property type="molecule type" value="Genomic_DNA"/>
</dbReference>
<comment type="caution">
    <text evidence="1">The sequence shown here is derived from an EMBL/GenBank/DDBJ whole genome shotgun (WGS) entry which is preliminary data.</text>
</comment>
<name>A0A392RPN9_9FABA</name>
<organism evidence="1 2">
    <name type="scientific">Trifolium medium</name>
    <dbReference type="NCBI Taxonomy" id="97028"/>
    <lineage>
        <taxon>Eukaryota</taxon>
        <taxon>Viridiplantae</taxon>
        <taxon>Streptophyta</taxon>
        <taxon>Embryophyta</taxon>
        <taxon>Tracheophyta</taxon>
        <taxon>Spermatophyta</taxon>
        <taxon>Magnoliopsida</taxon>
        <taxon>eudicotyledons</taxon>
        <taxon>Gunneridae</taxon>
        <taxon>Pentapetalae</taxon>
        <taxon>rosids</taxon>
        <taxon>fabids</taxon>
        <taxon>Fabales</taxon>
        <taxon>Fabaceae</taxon>
        <taxon>Papilionoideae</taxon>
        <taxon>50 kb inversion clade</taxon>
        <taxon>NPAAA clade</taxon>
        <taxon>Hologalegina</taxon>
        <taxon>IRL clade</taxon>
        <taxon>Trifolieae</taxon>
        <taxon>Trifolium</taxon>
    </lineage>
</organism>
<protein>
    <recommendedName>
        <fullName evidence="3">Cysteine-rich receptor-like protein kinase</fullName>
    </recommendedName>
</protein>
<dbReference type="AlphaFoldDB" id="A0A392RPN9"/>
<evidence type="ECO:0000313" key="2">
    <source>
        <dbReference type="Proteomes" id="UP000265520"/>
    </source>
</evidence>